<name>A0ABQ7S6U2_9ACAR</name>
<feature type="non-terminal residue" evidence="3">
    <location>
        <position position="1041"/>
    </location>
</feature>
<feature type="region of interest" description="Disordered" evidence="1">
    <location>
        <begin position="904"/>
        <end position="995"/>
    </location>
</feature>
<sequence>YFGLRYTTSSGAKRWLDPSKSVIRQLKDGQPMSVHLAVKFYAADPCKLVEEITRYQYFLQIKQDIAQGRLPIPFELAVELFALCVQSELGDYDPERHVDNYVAEFQFLPNQSLELERQAAAFHRVRLAGQVPPVAELNFLERCKWLDMYGCHTYPIVYSDSTTRRRHKSQDAKHRKQAKPAKNQSPLEINYASDQLQMTTAEDEYALGLNPSAVLVLRNKQKIAAYPWHRITRTRRQCRCFLLDVLEPNNEVNTYGFRLINKQEARELKGAVAEHIEFVRLSRVHVSSSLARARARTPNGSSTQQQPHTQHAVFGNDGLPVGVPPACELSVANVQRVPPDEPLGFGRRFRQSLRSVATSVTSVSSRRTVGAMMGSWGHSNRNSKHGQQQRRRHRSSTLATGVPDVYGNRAPPEVVRRPSMRRRTNTIANANNNTDTHMRHEVLRETGYLLASGQQSTYQQQQQQHYSTFNGNSTSSAIVVPAGQHAPTNAGIHRAGQQPRRTHSTVLRAAPPEIDHLVRNNNNSNLSHAATLGSRRSHHHQQQQQQQQQQHLSNQLIAKSAPVARSMLSIHNHGEPKQAPSTKPKPALFLKPDNFSRPSMPLAGQPGATTTTLTDYDDADADEDEEEEEERSTMALIDNDKLDSRFRMARARLTSATHRSDYSSRSSTPSSSSSLLSCCSSLHDHRGLGSNNRDIDQQCCPDCKSASVVSSAYTTGQTTYNSNSNSSNNNNYYSDHNNNQSSRTNPRSHRIHHRRHHQSHHRDTSTQQHAASIQSHASVSANKSALVDKQTTTNRRHAWSDKQEQQSFVAAADHKSLGNGNANVNSWELSQHQRSTFHAPPMQSIGSIINQSMTPYGSNNQQQLSMVSKLAHSKPGGLTATPIVLAMNAAGELLAANGDHGVLAKRRHSSSGSGSASASTSSGCGGGSSNSTQGAYNRNATGIGVNKHDSDTSHDASWTPPSSGSSATNTTIANSGTTGTPSHAKNKRTDQSPAWRNQLTSELKRHMDVTASRATAPTNAFATAQDMSGQAFNVKYVSFDV</sequence>
<feature type="region of interest" description="Disordered" evidence="1">
    <location>
        <begin position="719"/>
        <end position="806"/>
    </location>
</feature>
<feature type="compositionally biased region" description="Low complexity" evidence="1">
    <location>
        <begin position="720"/>
        <end position="742"/>
    </location>
</feature>
<dbReference type="Gene3D" id="2.30.29.30">
    <property type="entry name" value="Pleckstrin-homology domain (PH domain)/Phosphotyrosine-binding domain (PTB)"/>
    <property type="match status" value="1"/>
</dbReference>
<dbReference type="InterPro" id="IPR014352">
    <property type="entry name" value="FERM/acyl-CoA-bd_prot_sf"/>
</dbReference>
<dbReference type="PRINTS" id="PR00935">
    <property type="entry name" value="BAND41"/>
</dbReference>
<evidence type="ECO:0000313" key="3">
    <source>
        <dbReference type="EMBL" id="KAG9509106.1"/>
    </source>
</evidence>
<protein>
    <submittedName>
        <fullName evidence="3">Band 4.1-like protein 4A</fullName>
    </submittedName>
</protein>
<organism evidence="3 4">
    <name type="scientific">Fragariocoptes setiger</name>
    <dbReference type="NCBI Taxonomy" id="1670756"/>
    <lineage>
        <taxon>Eukaryota</taxon>
        <taxon>Metazoa</taxon>
        <taxon>Ecdysozoa</taxon>
        <taxon>Arthropoda</taxon>
        <taxon>Chelicerata</taxon>
        <taxon>Arachnida</taxon>
        <taxon>Acari</taxon>
        <taxon>Acariformes</taxon>
        <taxon>Trombidiformes</taxon>
        <taxon>Prostigmata</taxon>
        <taxon>Eupodina</taxon>
        <taxon>Eriophyoidea</taxon>
        <taxon>Phytoptidae</taxon>
        <taxon>Fragariocoptes</taxon>
    </lineage>
</organism>
<dbReference type="InterPro" id="IPR011993">
    <property type="entry name" value="PH-like_dom_sf"/>
</dbReference>
<dbReference type="InterPro" id="IPR019749">
    <property type="entry name" value="Band_41_domain"/>
</dbReference>
<feature type="compositionally biased region" description="Polar residues" evidence="1">
    <location>
        <begin position="298"/>
        <end position="309"/>
    </location>
</feature>
<feature type="non-terminal residue" evidence="3">
    <location>
        <position position="1"/>
    </location>
</feature>
<feature type="compositionally biased region" description="Low complexity" evidence="1">
    <location>
        <begin position="542"/>
        <end position="551"/>
    </location>
</feature>
<feature type="domain" description="FERM" evidence="2">
    <location>
        <begin position="1"/>
        <end position="283"/>
    </location>
</feature>
<dbReference type="Pfam" id="PF09380">
    <property type="entry name" value="FERM_C"/>
    <property type="match status" value="1"/>
</dbReference>
<feature type="compositionally biased region" description="Basic residues" evidence="1">
    <location>
        <begin position="164"/>
        <end position="179"/>
    </location>
</feature>
<dbReference type="InterPro" id="IPR035963">
    <property type="entry name" value="FERM_2"/>
</dbReference>
<feature type="region of interest" description="Disordered" evidence="1">
    <location>
        <begin position="515"/>
        <end position="554"/>
    </location>
</feature>
<feature type="compositionally biased region" description="Polar residues" evidence="1">
    <location>
        <begin position="955"/>
        <end position="983"/>
    </location>
</feature>
<feature type="region of interest" description="Disordered" evidence="1">
    <location>
        <begin position="372"/>
        <end position="412"/>
    </location>
</feature>
<dbReference type="SUPFAM" id="SSF54236">
    <property type="entry name" value="Ubiquitin-like"/>
    <property type="match status" value="1"/>
</dbReference>
<feature type="region of interest" description="Disordered" evidence="1">
    <location>
        <begin position="291"/>
        <end position="313"/>
    </location>
</feature>
<feature type="compositionally biased region" description="Low complexity" evidence="1">
    <location>
        <begin position="663"/>
        <end position="676"/>
    </location>
</feature>
<dbReference type="EMBL" id="JAIFTH010000668">
    <property type="protein sequence ID" value="KAG9509106.1"/>
    <property type="molecule type" value="Genomic_DNA"/>
</dbReference>
<dbReference type="Gene3D" id="3.10.20.90">
    <property type="entry name" value="Phosphatidylinositol 3-kinase Catalytic Subunit, Chain A, domain 1"/>
    <property type="match status" value="1"/>
</dbReference>
<dbReference type="Gene3D" id="1.20.80.10">
    <property type="match status" value="1"/>
</dbReference>
<feature type="compositionally biased region" description="Polar residues" evidence="1">
    <location>
        <begin position="519"/>
        <end position="528"/>
    </location>
</feature>
<dbReference type="SUPFAM" id="SSF47031">
    <property type="entry name" value="Second domain of FERM"/>
    <property type="match status" value="1"/>
</dbReference>
<feature type="region of interest" description="Disordered" evidence="1">
    <location>
        <begin position="162"/>
        <end position="186"/>
    </location>
</feature>
<dbReference type="CDD" id="cd14473">
    <property type="entry name" value="FERM_B-lobe"/>
    <property type="match status" value="1"/>
</dbReference>
<dbReference type="PANTHER" id="PTHR23280:SF4">
    <property type="entry name" value="BAND 4.1-LIKE PROTEIN 4A"/>
    <property type="match status" value="1"/>
</dbReference>
<feature type="compositionally biased region" description="Polar residues" evidence="1">
    <location>
        <begin position="770"/>
        <end position="793"/>
    </location>
</feature>
<evidence type="ECO:0000256" key="1">
    <source>
        <dbReference type="SAM" id="MobiDB-lite"/>
    </source>
</evidence>
<keyword evidence="4" id="KW-1185">Reference proteome</keyword>
<feature type="compositionally biased region" description="Acidic residues" evidence="1">
    <location>
        <begin position="615"/>
        <end position="630"/>
    </location>
</feature>
<dbReference type="SMART" id="SM00295">
    <property type="entry name" value="B41"/>
    <property type="match status" value="1"/>
</dbReference>
<feature type="region of interest" description="Disordered" evidence="1">
    <location>
        <begin position="654"/>
        <end position="676"/>
    </location>
</feature>
<dbReference type="InterPro" id="IPR029071">
    <property type="entry name" value="Ubiquitin-like_domsf"/>
</dbReference>
<evidence type="ECO:0000259" key="2">
    <source>
        <dbReference type="PROSITE" id="PS50057"/>
    </source>
</evidence>
<gene>
    <name evidence="3" type="primary">EPB41L4A</name>
    <name evidence="3" type="ORF">GZH46_02384</name>
</gene>
<reference evidence="3 4" key="1">
    <citation type="submission" date="2020-10" db="EMBL/GenBank/DDBJ databases">
        <authorList>
            <person name="Klimov P.B."/>
            <person name="Dyachkov S.M."/>
            <person name="Chetverikov P.E."/>
        </authorList>
    </citation>
    <scope>NUCLEOTIDE SEQUENCE [LARGE SCALE GENOMIC DNA]</scope>
    <source>
        <strain evidence="3">BMOC 18-1129-001#AD2665</strain>
        <tissue evidence="3">Entire mites</tissue>
    </source>
</reference>
<feature type="region of interest" description="Disordered" evidence="1">
    <location>
        <begin position="572"/>
        <end position="639"/>
    </location>
</feature>
<dbReference type="PROSITE" id="PS50057">
    <property type="entry name" value="FERM_3"/>
    <property type="match status" value="1"/>
</dbReference>
<feature type="compositionally biased region" description="Basic residues" evidence="1">
    <location>
        <begin position="746"/>
        <end position="760"/>
    </location>
</feature>
<dbReference type="Proteomes" id="UP000825002">
    <property type="component" value="Unassembled WGS sequence"/>
</dbReference>
<dbReference type="PROSITE" id="PS00660">
    <property type="entry name" value="FERM_1"/>
    <property type="match status" value="1"/>
</dbReference>
<dbReference type="InterPro" id="IPR018980">
    <property type="entry name" value="FERM_PH-like_C"/>
</dbReference>
<dbReference type="PANTHER" id="PTHR23280">
    <property type="entry name" value="4.1 G PROTEIN"/>
    <property type="match status" value="1"/>
</dbReference>
<feature type="compositionally biased region" description="Basic residues" evidence="1">
    <location>
        <begin position="381"/>
        <end position="395"/>
    </location>
</feature>
<dbReference type="Pfam" id="PF00373">
    <property type="entry name" value="FERM_M"/>
    <property type="match status" value="1"/>
</dbReference>
<proteinExistence type="predicted"/>
<dbReference type="SMART" id="SM01196">
    <property type="entry name" value="FERM_C"/>
    <property type="match status" value="1"/>
</dbReference>
<dbReference type="SUPFAM" id="SSF50729">
    <property type="entry name" value="PH domain-like"/>
    <property type="match status" value="1"/>
</dbReference>
<comment type="caution">
    <text evidence="3">The sequence shown here is derived from an EMBL/GenBank/DDBJ whole genome shotgun (WGS) entry which is preliminary data.</text>
</comment>
<feature type="compositionally biased region" description="Low complexity" evidence="1">
    <location>
        <begin position="910"/>
        <end position="922"/>
    </location>
</feature>
<accession>A0ABQ7S6U2</accession>
<evidence type="ECO:0000313" key="4">
    <source>
        <dbReference type="Proteomes" id="UP000825002"/>
    </source>
</evidence>
<dbReference type="InterPro" id="IPR000299">
    <property type="entry name" value="FERM_domain"/>
</dbReference>
<dbReference type="InterPro" id="IPR019748">
    <property type="entry name" value="FERM_central"/>
</dbReference>
<dbReference type="InterPro" id="IPR019747">
    <property type="entry name" value="FERM_CS"/>
</dbReference>